<gene>
    <name evidence="14" type="ORF">SSS_5088</name>
</gene>
<dbReference type="EnsemblMetazoa" id="SSS_5088s_mrna">
    <property type="protein sequence ID" value="KAF7490435.1"/>
    <property type="gene ID" value="SSS_5088"/>
</dbReference>
<dbReference type="GO" id="GO:0006298">
    <property type="term" value="P:mismatch repair"/>
    <property type="evidence" value="ECO:0007669"/>
    <property type="project" value="TreeGrafter"/>
</dbReference>
<dbReference type="InterPro" id="IPR004649">
    <property type="entry name" value="RNase_H2_suA"/>
</dbReference>
<keyword evidence="8 11" id="KW-0378">Hydrolase</keyword>
<comment type="similarity">
    <text evidence="4">Belongs to the RNase HII family. Eukaryotic subfamily.</text>
</comment>
<comment type="function">
    <text evidence="11">Endonuclease that specifically degrades the RNA of RNA-DNA hybrids.</text>
</comment>
<dbReference type="CDD" id="cd07181">
    <property type="entry name" value="RNase_HII_eukaryota_like"/>
    <property type="match status" value="1"/>
</dbReference>
<comment type="function">
    <text evidence="9">Catalytic subunit of RNase HII, an endonuclease that specifically degrades the RNA of RNA:DNA hybrids. Participates in DNA replication, possibly by mediating the removal of lagging-strand Okazaki fragment RNA primers during DNA replication. Mediates the excision of single ribonucleotides from DNA:RNA duplexes.</text>
</comment>
<organism evidence="14">
    <name type="scientific">Sarcoptes scabiei</name>
    <name type="common">Itch mite</name>
    <name type="synonym">Acarus scabiei</name>
    <dbReference type="NCBI Taxonomy" id="52283"/>
    <lineage>
        <taxon>Eukaryota</taxon>
        <taxon>Metazoa</taxon>
        <taxon>Ecdysozoa</taxon>
        <taxon>Arthropoda</taxon>
        <taxon>Chelicerata</taxon>
        <taxon>Arachnida</taxon>
        <taxon>Acari</taxon>
        <taxon>Acariformes</taxon>
        <taxon>Sarcoptiformes</taxon>
        <taxon>Astigmata</taxon>
        <taxon>Psoroptidia</taxon>
        <taxon>Sarcoptoidea</taxon>
        <taxon>Sarcoptidae</taxon>
        <taxon>Sarcoptinae</taxon>
        <taxon>Sarcoptes</taxon>
    </lineage>
</organism>
<evidence type="ECO:0000256" key="1">
    <source>
        <dbReference type="ARBA" id="ARBA00000077"/>
    </source>
</evidence>
<dbReference type="PROSITE" id="PS51975">
    <property type="entry name" value="RNASE_H_2"/>
    <property type="match status" value="1"/>
</dbReference>
<comment type="caution">
    <text evidence="10">Lacks conserved residue(s) required for the propagation of feature annotation.</text>
</comment>
<name>A0A834R4T7_SARSC</name>
<keyword evidence="16" id="KW-1185">Reference proteome</keyword>
<dbReference type="EMBL" id="WVUK01000062">
    <property type="protein sequence ID" value="KAF7490435.1"/>
    <property type="molecule type" value="Genomic_DNA"/>
</dbReference>
<dbReference type="GO" id="GO:0003723">
    <property type="term" value="F:RNA binding"/>
    <property type="evidence" value="ECO:0007669"/>
    <property type="project" value="UniProtKB-UniRule"/>
</dbReference>
<comment type="cofactor">
    <cofactor evidence="3">
        <name>Mg(2+)</name>
        <dbReference type="ChEBI" id="CHEBI:18420"/>
    </cofactor>
</comment>
<evidence type="ECO:0000256" key="12">
    <source>
        <dbReference type="SAM" id="MobiDB-lite"/>
    </source>
</evidence>
<dbReference type="AlphaFoldDB" id="A0A834R4T7"/>
<evidence type="ECO:0000256" key="9">
    <source>
        <dbReference type="ARBA" id="ARBA00024981"/>
    </source>
</evidence>
<dbReference type="FunFam" id="1.10.10.460:FF:000001">
    <property type="entry name" value="Ribonuclease"/>
    <property type="match status" value="1"/>
</dbReference>
<comment type="catalytic activity">
    <reaction evidence="1 11">
        <text>Endonucleolytic cleavage to 5'-phosphomonoester.</text>
        <dbReference type="EC" id="3.1.26.4"/>
    </reaction>
</comment>
<protein>
    <recommendedName>
        <fullName evidence="11">Ribonuclease</fullName>
        <ecNumber evidence="11">3.1.26.4</ecNumber>
    </recommendedName>
</protein>
<dbReference type="EC" id="3.1.26.4" evidence="11"/>
<dbReference type="InterPro" id="IPR001352">
    <property type="entry name" value="RNase_HII/HIII"/>
</dbReference>
<feature type="region of interest" description="Disordered" evidence="12">
    <location>
        <begin position="212"/>
        <end position="259"/>
    </location>
</feature>
<keyword evidence="6" id="KW-0479">Metal-binding</keyword>
<dbReference type="Proteomes" id="UP000070412">
    <property type="component" value="Unassembled WGS sequence"/>
</dbReference>
<keyword evidence="5 11" id="KW-0540">Nuclease</keyword>
<dbReference type="Pfam" id="PF01351">
    <property type="entry name" value="RNase_HII"/>
    <property type="match status" value="1"/>
</dbReference>
<dbReference type="GO" id="GO:0004523">
    <property type="term" value="F:RNA-DNA hybrid ribonuclease activity"/>
    <property type="evidence" value="ECO:0007669"/>
    <property type="project" value="UniProtKB-EC"/>
</dbReference>
<evidence type="ECO:0000256" key="5">
    <source>
        <dbReference type="ARBA" id="ARBA00022722"/>
    </source>
</evidence>
<dbReference type="Gene3D" id="3.30.420.10">
    <property type="entry name" value="Ribonuclease H-like superfamily/Ribonuclease H"/>
    <property type="match status" value="1"/>
</dbReference>
<evidence type="ECO:0000313" key="15">
    <source>
        <dbReference type="EnsemblMetazoa" id="KAF7490435.1"/>
    </source>
</evidence>
<dbReference type="GO" id="GO:0043137">
    <property type="term" value="P:DNA replication, removal of RNA primer"/>
    <property type="evidence" value="ECO:0007669"/>
    <property type="project" value="TreeGrafter"/>
</dbReference>
<dbReference type="PANTHER" id="PTHR10954:SF7">
    <property type="entry name" value="RIBONUCLEASE H2 SUBUNIT A"/>
    <property type="match status" value="1"/>
</dbReference>
<evidence type="ECO:0000313" key="16">
    <source>
        <dbReference type="Proteomes" id="UP000070412"/>
    </source>
</evidence>
<dbReference type="GO" id="GO:0032299">
    <property type="term" value="C:ribonuclease H2 complex"/>
    <property type="evidence" value="ECO:0007669"/>
    <property type="project" value="TreeGrafter"/>
</dbReference>
<dbReference type="OrthoDB" id="7462577at2759"/>
<accession>A0A834R4T7</accession>
<evidence type="ECO:0000256" key="6">
    <source>
        <dbReference type="ARBA" id="ARBA00022723"/>
    </source>
</evidence>
<evidence type="ECO:0000256" key="3">
    <source>
        <dbReference type="ARBA" id="ARBA00001946"/>
    </source>
</evidence>
<evidence type="ECO:0000256" key="2">
    <source>
        <dbReference type="ARBA" id="ARBA00001936"/>
    </source>
</evidence>
<keyword evidence="7 11" id="KW-0255">Endonuclease</keyword>
<feature type="compositionally biased region" description="Basic residues" evidence="12">
    <location>
        <begin position="250"/>
        <end position="259"/>
    </location>
</feature>
<comment type="cofactor">
    <cofactor evidence="2">
        <name>Mn(2+)</name>
        <dbReference type="ChEBI" id="CHEBI:29035"/>
    </cofactor>
</comment>
<evidence type="ECO:0000256" key="4">
    <source>
        <dbReference type="ARBA" id="ARBA00007058"/>
    </source>
</evidence>
<dbReference type="InterPro" id="IPR036397">
    <property type="entry name" value="RNaseH_sf"/>
</dbReference>
<dbReference type="InterPro" id="IPR023160">
    <property type="entry name" value="RNase_HII_hlx-loop-hlx_cap_dom"/>
</dbReference>
<reference evidence="16" key="1">
    <citation type="journal article" date="2020" name="PLoS Negl. Trop. Dis.">
        <title>High-quality nuclear genome for Sarcoptes scabiei-A critical resource for a neglected parasite.</title>
        <authorList>
            <person name="Korhonen P.K."/>
            <person name="Gasser R.B."/>
            <person name="Ma G."/>
            <person name="Wang T."/>
            <person name="Stroehlein A.J."/>
            <person name="Young N.D."/>
            <person name="Ang C.S."/>
            <person name="Fernando D.D."/>
            <person name="Lu H.C."/>
            <person name="Taylor S."/>
            <person name="Reynolds S.L."/>
            <person name="Mofiz E."/>
            <person name="Najaraj S.H."/>
            <person name="Gowda H."/>
            <person name="Madugundu A."/>
            <person name="Renuse S."/>
            <person name="Holt D."/>
            <person name="Pandey A."/>
            <person name="Papenfuss A.T."/>
            <person name="Fischer K."/>
        </authorList>
    </citation>
    <scope>NUCLEOTIDE SEQUENCE [LARGE SCALE GENOMIC DNA]</scope>
</reference>
<evidence type="ECO:0000256" key="11">
    <source>
        <dbReference type="RuleBase" id="RU003515"/>
    </source>
</evidence>
<proteinExistence type="inferred from homology"/>
<sequence length="259" mass="30204">MIYSAAYCPFSIQKIIDKEKFQDSKTLTETQRRSMFTEIDNFEDIGWLSTILPPTLISTSMLKRCKYNLNQLSQDTAINLIQDLLDDGVRIQEVYVDTVGVPEKYEALLRRKFPSIKKIKVSKKADSLFKIVSIASICAKVLRDFIVENWKFIEKIDFDHLDYGSGYPSDPKTKEYLTKIFDPIFGYPQFVRFSWSTITKILEEKAVPCRWDDDDDDDDANPNNSNEKNKVKNHKISKQKSIDTFFAPKNHTRRKRKSD</sequence>
<reference evidence="15" key="3">
    <citation type="submission" date="2022-06" db="UniProtKB">
        <authorList>
            <consortium name="EnsemblMetazoa"/>
        </authorList>
    </citation>
    <scope>IDENTIFICATION</scope>
</reference>
<evidence type="ECO:0000256" key="7">
    <source>
        <dbReference type="ARBA" id="ARBA00022759"/>
    </source>
</evidence>
<reference evidence="14" key="2">
    <citation type="submission" date="2020-01" db="EMBL/GenBank/DDBJ databases">
        <authorList>
            <person name="Korhonen P.K.K."/>
            <person name="Guangxu M.G."/>
            <person name="Wang T.W."/>
            <person name="Stroehlein A.J.S."/>
            <person name="Young N.D."/>
            <person name="Ang C.-S.A."/>
            <person name="Fernando D.W.F."/>
            <person name="Lu H.L."/>
            <person name="Taylor S.T."/>
            <person name="Ehtesham M.E.M."/>
            <person name="Najaraj S.H.N."/>
            <person name="Harsha G.H.G."/>
            <person name="Madugundu A.M."/>
            <person name="Renuse S.R."/>
            <person name="Holt D.H."/>
            <person name="Pandey A.P."/>
            <person name="Papenfuss A.P."/>
            <person name="Gasser R.B.G."/>
            <person name="Fischer K.F."/>
        </authorList>
    </citation>
    <scope>NUCLEOTIDE SEQUENCE</scope>
    <source>
        <strain evidence="14">SSS_KF_BRIS2020</strain>
    </source>
</reference>
<evidence type="ECO:0000256" key="8">
    <source>
        <dbReference type="ARBA" id="ARBA00022801"/>
    </source>
</evidence>
<dbReference type="InterPro" id="IPR024567">
    <property type="entry name" value="RNase_HII/HIII_dom"/>
</dbReference>
<dbReference type="GO" id="GO:0046872">
    <property type="term" value="F:metal ion binding"/>
    <property type="evidence" value="ECO:0007669"/>
    <property type="project" value="UniProtKB-KW"/>
</dbReference>
<dbReference type="PANTHER" id="PTHR10954">
    <property type="entry name" value="RIBONUCLEASE H2 SUBUNIT A"/>
    <property type="match status" value="1"/>
</dbReference>
<dbReference type="NCBIfam" id="TIGR00729">
    <property type="entry name" value="ribonuclease HII"/>
    <property type="match status" value="1"/>
</dbReference>
<evidence type="ECO:0000313" key="14">
    <source>
        <dbReference type="EMBL" id="KAF7490435.1"/>
    </source>
</evidence>
<dbReference type="InterPro" id="IPR012337">
    <property type="entry name" value="RNaseH-like_sf"/>
</dbReference>
<evidence type="ECO:0000256" key="10">
    <source>
        <dbReference type="PROSITE-ProRule" id="PRU01319"/>
    </source>
</evidence>
<evidence type="ECO:0000259" key="13">
    <source>
        <dbReference type="PROSITE" id="PS51975"/>
    </source>
</evidence>
<dbReference type="Gene3D" id="1.10.10.460">
    <property type="entry name" value="Ribonuclease hii. Domain 2"/>
    <property type="match status" value="1"/>
</dbReference>
<feature type="domain" description="RNase H type-2" evidence="13">
    <location>
        <begin position="1"/>
        <end position="207"/>
    </location>
</feature>
<dbReference type="SUPFAM" id="SSF53098">
    <property type="entry name" value="Ribonuclease H-like"/>
    <property type="match status" value="1"/>
</dbReference>